<evidence type="ECO:0000313" key="12">
    <source>
        <dbReference type="Proteomes" id="UP000214689"/>
    </source>
</evidence>
<evidence type="ECO:0000256" key="1">
    <source>
        <dbReference type="ARBA" id="ARBA00001927"/>
    </source>
</evidence>
<dbReference type="PANTHER" id="PTHR42859:SF2">
    <property type="entry name" value="FERREDOXIN"/>
    <property type="match status" value="1"/>
</dbReference>
<dbReference type="OrthoDB" id="9803397at2"/>
<dbReference type="Proteomes" id="UP000214689">
    <property type="component" value="Chromosome"/>
</dbReference>
<evidence type="ECO:0000256" key="8">
    <source>
        <dbReference type="ARBA" id="ARBA00023014"/>
    </source>
</evidence>
<evidence type="ECO:0000256" key="9">
    <source>
        <dbReference type="RuleBase" id="RU365098"/>
    </source>
</evidence>
<organism evidence="11 12">
    <name type="scientific">Mogibacterium pumilum</name>
    <dbReference type="NCBI Taxonomy" id="86332"/>
    <lineage>
        <taxon>Bacteria</taxon>
        <taxon>Bacillati</taxon>
        <taxon>Bacillota</taxon>
        <taxon>Clostridia</taxon>
        <taxon>Peptostreptococcales</taxon>
        <taxon>Anaerovoracaceae</taxon>
        <taxon>Mogibacterium</taxon>
    </lineage>
</organism>
<comment type="function">
    <text evidence="9">Ferredoxins are iron-sulfur proteins that transfer electrons in a wide variety of metabolic reactions.</text>
</comment>
<sequence length="55" mass="5579">MAYKISEDCISCGACMDGCPTEAITEGTPYVIDADTCIDCGACADVCPVGAPAQE</sequence>
<keyword evidence="4 9" id="KW-0004">4Fe-4S</keyword>
<proteinExistence type="predicted"/>
<feature type="domain" description="4Fe-4S ferredoxin-type" evidence="10">
    <location>
        <begin position="28"/>
        <end position="55"/>
    </location>
</feature>
<dbReference type="Gene3D" id="3.30.70.20">
    <property type="match status" value="1"/>
</dbReference>
<dbReference type="InterPro" id="IPR050294">
    <property type="entry name" value="RnfB_subfamily"/>
</dbReference>
<protein>
    <recommendedName>
        <fullName evidence="9">Ferredoxin</fullName>
    </recommendedName>
</protein>
<evidence type="ECO:0000259" key="10">
    <source>
        <dbReference type="PROSITE" id="PS51379"/>
    </source>
</evidence>
<keyword evidence="7 9" id="KW-0408">Iron</keyword>
<feature type="domain" description="4Fe-4S ferredoxin-type" evidence="10">
    <location>
        <begin position="1"/>
        <end position="25"/>
    </location>
</feature>
<keyword evidence="8 9" id="KW-0411">Iron-sulfur</keyword>
<dbReference type="SUPFAM" id="SSF54862">
    <property type="entry name" value="4Fe-4S ferredoxins"/>
    <property type="match status" value="1"/>
</dbReference>
<gene>
    <name evidence="11" type="ORF">AXF17_04395</name>
</gene>
<evidence type="ECO:0000256" key="4">
    <source>
        <dbReference type="ARBA" id="ARBA00022485"/>
    </source>
</evidence>
<keyword evidence="3 9" id="KW-0813">Transport</keyword>
<evidence type="ECO:0000313" key="11">
    <source>
        <dbReference type="EMBL" id="ASS37763.1"/>
    </source>
</evidence>
<keyword evidence="6 9" id="KW-0249">Electron transport</keyword>
<dbReference type="GO" id="GO:0009055">
    <property type="term" value="F:electron transfer activity"/>
    <property type="evidence" value="ECO:0007669"/>
    <property type="project" value="UniProtKB-UniRule"/>
</dbReference>
<dbReference type="EMBL" id="CP016199">
    <property type="protein sequence ID" value="ASS37763.1"/>
    <property type="molecule type" value="Genomic_DNA"/>
</dbReference>
<keyword evidence="12" id="KW-1185">Reference proteome</keyword>
<accession>A0A223AS17</accession>
<dbReference type="RefSeq" id="WP_094233992.1">
    <property type="nucleotide sequence ID" value="NZ_CP016199.1"/>
</dbReference>
<dbReference type="PRINTS" id="PR00354">
    <property type="entry name" value="7FE8SFRDOXIN"/>
</dbReference>
<dbReference type="InterPro" id="IPR000813">
    <property type="entry name" value="7Fe_ferredoxin"/>
</dbReference>
<dbReference type="InterPro" id="IPR017896">
    <property type="entry name" value="4Fe4S_Fe-S-bd"/>
</dbReference>
<reference evidence="12" key="1">
    <citation type="submission" date="2016-05" db="EMBL/GenBank/DDBJ databases">
        <authorList>
            <person name="Holder M.E."/>
            <person name="Ajami N.J."/>
            <person name="Petrosino J.F."/>
        </authorList>
    </citation>
    <scope>NUCLEOTIDE SEQUENCE [LARGE SCALE GENOMIC DNA]</scope>
    <source>
        <strain evidence="12">ATCC 700696</strain>
    </source>
</reference>
<comment type="cofactor">
    <cofactor evidence="1">
        <name>[3Fe-4S] cluster</name>
        <dbReference type="ChEBI" id="CHEBI:21137"/>
    </cofactor>
</comment>
<keyword evidence="5 9" id="KW-0479">Metal-binding</keyword>
<dbReference type="PROSITE" id="PS00198">
    <property type="entry name" value="4FE4S_FER_1"/>
    <property type="match status" value="1"/>
</dbReference>
<dbReference type="Pfam" id="PF12838">
    <property type="entry name" value="Fer4_7"/>
    <property type="match status" value="1"/>
</dbReference>
<dbReference type="GO" id="GO:0046872">
    <property type="term" value="F:metal ion binding"/>
    <property type="evidence" value="ECO:0007669"/>
    <property type="project" value="UniProtKB-UniRule"/>
</dbReference>
<evidence type="ECO:0000256" key="2">
    <source>
        <dbReference type="ARBA" id="ARBA00001966"/>
    </source>
</evidence>
<evidence type="ECO:0000256" key="5">
    <source>
        <dbReference type="ARBA" id="ARBA00022723"/>
    </source>
</evidence>
<dbReference type="GO" id="GO:0051539">
    <property type="term" value="F:4 iron, 4 sulfur cluster binding"/>
    <property type="evidence" value="ECO:0007669"/>
    <property type="project" value="UniProtKB-UniRule"/>
</dbReference>
<comment type="cofactor">
    <cofactor evidence="2 9">
        <name>[4Fe-4S] cluster</name>
        <dbReference type="ChEBI" id="CHEBI:49883"/>
    </cofactor>
</comment>
<dbReference type="InterPro" id="IPR017900">
    <property type="entry name" value="4Fe4S_Fe_S_CS"/>
</dbReference>
<dbReference type="PROSITE" id="PS51379">
    <property type="entry name" value="4FE4S_FER_2"/>
    <property type="match status" value="2"/>
</dbReference>
<name>A0A223AS17_9FIRM</name>
<evidence type="ECO:0000256" key="3">
    <source>
        <dbReference type="ARBA" id="ARBA00022448"/>
    </source>
</evidence>
<evidence type="ECO:0000256" key="6">
    <source>
        <dbReference type="ARBA" id="ARBA00022982"/>
    </source>
</evidence>
<dbReference type="PANTHER" id="PTHR42859">
    <property type="entry name" value="OXIDOREDUCTASE"/>
    <property type="match status" value="1"/>
</dbReference>
<evidence type="ECO:0000256" key="7">
    <source>
        <dbReference type="ARBA" id="ARBA00023004"/>
    </source>
</evidence>
<dbReference type="AlphaFoldDB" id="A0A223AS17"/>